<name>J0CY69_AURST</name>
<dbReference type="InParanoid" id="J0CY69"/>
<feature type="compositionally biased region" description="Polar residues" evidence="1">
    <location>
        <begin position="132"/>
        <end position="144"/>
    </location>
</feature>
<feature type="region of interest" description="Disordered" evidence="1">
    <location>
        <begin position="132"/>
        <end position="179"/>
    </location>
</feature>
<dbReference type="KEGG" id="adl:AURDEDRAFT_188462"/>
<dbReference type="EMBL" id="JH687869">
    <property type="protein sequence ID" value="EJD36156.1"/>
    <property type="molecule type" value="Genomic_DNA"/>
</dbReference>
<evidence type="ECO:0000313" key="2">
    <source>
        <dbReference type="EMBL" id="EJD36156.1"/>
    </source>
</evidence>
<sequence length="218" mass="24599">MARRGSRLRLRLRLRRLCCHRHACRGILNRRKSGFPRLRQRCPRSRPSPRMPCSSLTRASLSRSTSPNQRTQGRSSPSCSSRCTCCRCTSSPYTSRPSSSSRGSPNQSNTSRRIPSFPPFGCLQATRTTMLAQNRRSSRQTLRMTSRPLATKGLFARTSGRKSSRNSSAETSLPTSRCPNLTRTSRRTVTAKWVRTWCPENPLLVGSIVIRRRVCNGD</sequence>
<feature type="compositionally biased region" description="Polar residues" evidence="1">
    <location>
        <begin position="165"/>
        <end position="179"/>
    </location>
</feature>
<evidence type="ECO:0000313" key="3">
    <source>
        <dbReference type="Proteomes" id="UP000006514"/>
    </source>
</evidence>
<reference evidence="3" key="1">
    <citation type="journal article" date="2012" name="Science">
        <title>The Paleozoic origin of enzymatic lignin decomposition reconstructed from 31 fungal genomes.</title>
        <authorList>
            <person name="Floudas D."/>
            <person name="Binder M."/>
            <person name="Riley R."/>
            <person name="Barry K."/>
            <person name="Blanchette R.A."/>
            <person name="Henrissat B."/>
            <person name="Martinez A.T."/>
            <person name="Otillar R."/>
            <person name="Spatafora J.W."/>
            <person name="Yadav J.S."/>
            <person name="Aerts A."/>
            <person name="Benoit I."/>
            <person name="Boyd A."/>
            <person name="Carlson A."/>
            <person name="Copeland A."/>
            <person name="Coutinho P.M."/>
            <person name="de Vries R.P."/>
            <person name="Ferreira P."/>
            <person name="Findley K."/>
            <person name="Foster B."/>
            <person name="Gaskell J."/>
            <person name="Glotzer D."/>
            <person name="Gorecki P."/>
            <person name="Heitman J."/>
            <person name="Hesse C."/>
            <person name="Hori C."/>
            <person name="Igarashi K."/>
            <person name="Jurgens J.A."/>
            <person name="Kallen N."/>
            <person name="Kersten P."/>
            <person name="Kohler A."/>
            <person name="Kuees U."/>
            <person name="Kumar T.K.A."/>
            <person name="Kuo A."/>
            <person name="LaButti K."/>
            <person name="Larrondo L.F."/>
            <person name="Lindquist E."/>
            <person name="Ling A."/>
            <person name="Lombard V."/>
            <person name="Lucas S."/>
            <person name="Lundell T."/>
            <person name="Martin R."/>
            <person name="McLaughlin D.J."/>
            <person name="Morgenstern I."/>
            <person name="Morin E."/>
            <person name="Murat C."/>
            <person name="Nagy L.G."/>
            <person name="Nolan M."/>
            <person name="Ohm R.A."/>
            <person name="Patyshakuliyeva A."/>
            <person name="Rokas A."/>
            <person name="Ruiz-Duenas F.J."/>
            <person name="Sabat G."/>
            <person name="Salamov A."/>
            <person name="Samejima M."/>
            <person name="Schmutz J."/>
            <person name="Slot J.C."/>
            <person name="St John F."/>
            <person name="Stenlid J."/>
            <person name="Sun H."/>
            <person name="Sun S."/>
            <person name="Syed K."/>
            <person name="Tsang A."/>
            <person name="Wiebenga A."/>
            <person name="Young D."/>
            <person name="Pisabarro A."/>
            <person name="Eastwood D.C."/>
            <person name="Martin F."/>
            <person name="Cullen D."/>
            <person name="Grigoriev I.V."/>
            <person name="Hibbett D.S."/>
        </authorList>
    </citation>
    <scope>NUCLEOTIDE SEQUENCE [LARGE SCALE GENOMIC DNA]</scope>
    <source>
        <strain evidence="3">TFB10046</strain>
    </source>
</reference>
<protein>
    <submittedName>
        <fullName evidence="2">Uncharacterized protein</fullName>
    </submittedName>
</protein>
<keyword evidence="3" id="KW-1185">Reference proteome</keyword>
<feature type="compositionally biased region" description="Low complexity" evidence="1">
    <location>
        <begin position="51"/>
        <end position="66"/>
    </location>
</feature>
<accession>J0CY69</accession>
<dbReference type="AlphaFoldDB" id="J0CY69"/>
<feature type="region of interest" description="Disordered" evidence="1">
    <location>
        <begin position="38"/>
        <end position="120"/>
    </location>
</feature>
<dbReference type="Proteomes" id="UP000006514">
    <property type="component" value="Unassembled WGS sequence"/>
</dbReference>
<feature type="compositionally biased region" description="Low complexity" evidence="1">
    <location>
        <begin position="89"/>
        <end position="111"/>
    </location>
</feature>
<gene>
    <name evidence="2" type="ORF">AURDEDRAFT_188462</name>
</gene>
<organism evidence="2 3">
    <name type="scientific">Auricularia subglabra (strain TFB-10046 / SS5)</name>
    <name type="common">White-rot fungus</name>
    <name type="synonym">Auricularia delicata (strain TFB10046)</name>
    <dbReference type="NCBI Taxonomy" id="717982"/>
    <lineage>
        <taxon>Eukaryota</taxon>
        <taxon>Fungi</taxon>
        <taxon>Dikarya</taxon>
        <taxon>Basidiomycota</taxon>
        <taxon>Agaricomycotina</taxon>
        <taxon>Agaricomycetes</taxon>
        <taxon>Auriculariales</taxon>
        <taxon>Auriculariaceae</taxon>
        <taxon>Auricularia</taxon>
    </lineage>
</organism>
<proteinExistence type="predicted"/>
<evidence type="ECO:0000256" key="1">
    <source>
        <dbReference type="SAM" id="MobiDB-lite"/>
    </source>
</evidence>